<evidence type="ECO:0000256" key="12">
    <source>
        <dbReference type="HAMAP-Rule" id="MF_00068"/>
    </source>
</evidence>
<dbReference type="NCBIfam" id="NF009222">
    <property type="entry name" value="PRK12570.1"/>
    <property type="match status" value="1"/>
</dbReference>
<feature type="active site" evidence="12">
    <location>
        <position position="117"/>
    </location>
</feature>
<dbReference type="InterPro" id="IPR001347">
    <property type="entry name" value="SIS_dom"/>
</dbReference>
<evidence type="ECO:0000313" key="14">
    <source>
        <dbReference type="EMBL" id="RDY29274.1"/>
    </source>
</evidence>
<protein>
    <recommendedName>
        <fullName evidence="9 12">N-acetylmuramic acid 6-phosphate etherase</fullName>
        <shortName evidence="12">MurNAc-6-P etherase</shortName>
        <ecNumber evidence="8 12">4.2.1.126</ecNumber>
    </recommendedName>
    <alternativeName>
        <fullName evidence="11 12">N-acetylmuramic acid 6-phosphate hydrolase</fullName>
    </alternativeName>
    <alternativeName>
        <fullName evidence="10 12">N-acetylmuramic acid 6-phosphate lyase</fullName>
    </alternativeName>
</protein>
<evidence type="ECO:0000313" key="15">
    <source>
        <dbReference type="Proteomes" id="UP000215694"/>
    </source>
</evidence>
<dbReference type="UniPathway" id="UPA00342"/>
<evidence type="ECO:0000256" key="3">
    <source>
        <dbReference type="ARBA" id="ARBA00023277"/>
    </source>
</evidence>
<evidence type="ECO:0000256" key="6">
    <source>
        <dbReference type="ARBA" id="ARBA00060672"/>
    </source>
</evidence>
<comment type="pathway">
    <text evidence="12">Amino-sugar metabolism; N-acetylmuramate degradation.</text>
</comment>
<dbReference type="OrthoDB" id="9813395at2"/>
<dbReference type="InterPro" id="IPR005486">
    <property type="entry name" value="Glucokinase_regulatory_CS"/>
</dbReference>
<dbReference type="GO" id="GO:0016835">
    <property type="term" value="F:carbon-oxygen lyase activity"/>
    <property type="evidence" value="ECO:0007669"/>
    <property type="project" value="UniProtKB-UniRule"/>
</dbReference>
<dbReference type="Gene3D" id="1.10.8.1080">
    <property type="match status" value="1"/>
</dbReference>
<evidence type="ECO:0000256" key="11">
    <source>
        <dbReference type="ARBA" id="ARBA00084049"/>
    </source>
</evidence>
<dbReference type="EMBL" id="NOJY02000003">
    <property type="protein sequence ID" value="RDY29274.1"/>
    <property type="molecule type" value="Genomic_DNA"/>
</dbReference>
<dbReference type="EC" id="4.2.1.126" evidence="8 12"/>
<evidence type="ECO:0000256" key="1">
    <source>
        <dbReference type="ARBA" id="ARBA00011738"/>
    </source>
</evidence>
<evidence type="ECO:0000256" key="2">
    <source>
        <dbReference type="ARBA" id="ARBA00023239"/>
    </source>
</evidence>
<gene>
    <name evidence="12 14" type="primary">murQ</name>
    <name evidence="14" type="ORF">CHL78_002385</name>
</gene>
<proteinExistence type="inferred from homology"/>
<keyword evidence="2 12" id="KW-0456">Lyase</keyword>
<dbReference type="GO" id="GO:0046348">
    <property type="term" value="P:amino sugar catabolic process"/>
    <property type="evidence" value="ECO:0007669"/>
    <property type="project" value="InterPro"/>
</dbReference>
<keyword evidence="15" id="KW-1185">Reference proteome</keyword>
<evidence type="ECO:0000256" key="4">
    <source>
        <dbReference type="ARBA" id="ARBA00051747"/>
    </source>
</evidence>
<dbReference type="HAMAP" id="MF_00068">
    <property type="entry name" value="MurQ"/>
    <property type="match status" value="1"/>
</dbReference>
<evidence type="ECO:0000256" key="10">
    <source>
        <dbReference type="ARBA" id="ARBA00077905"/>
    </source>
</evidence>
<dbReference type="GO" id="GO:0097367">
    <property type="term" value="F:carbohydrate derivative binding"/>
    <property type="evidence" value="ECO:0007669"/>
    <property type="project" value="InterPro"/>
</dbReference>
<dbReference type="InterPro" id="IPR040190">
    <property type="entry name" value="MURQ/GCKR"/>
</dbReference>
<dbReference type="NCBIfam" id="TIGR00274">
    <property type="entry name" value="N-acetylmuramic acid 6-phosphate etherase"/>
    <property type="match status" value="1"/>
</dbReference>
<sequence length="303" mass="32398">MVMLNLKGLTTETRNENTKNIDKMSTIDMVRLINQEDQKVALAVEKESENIAKAIDVIYEALSNGGRLIYMGAGTSGRLGILDASECPPTYGVSDELVQGLIAGGSEAILKAKEGAEDSKEFGKEDLVNIKLTPKDVVCGLAASGRTPYVIGGVEYAKEIGARTISVTCNGDSELSKVVEISIAPVVGPEVVTGSTRMKSGTAQKLVLNMLSTGTMIKLGKVYGNLMVDVKSTNEKLVERAKNIVVEATGVNKEEATNLLKATDFNVKLAIFMKLSGLSKEESQKVLDEKKGHISNSLETINL</sequence>
<dbReference type="GO" id="GO:0009254">
    <property type="term" value="P:peptidoglycan turnover"/>
    <property type="evidence" value="ECO:0007669"/>
    <property type="project" value="TreeGrafter"/>
</dbReference>
<dbReference type="FunFam" id="3.40.50.10490:FF:000014">
    <property type="entry name" value="N-acetylmuramic acid 6-phosphate etherase"/>
    <property type="match status" value="1"/>
</dbReference>
<evidence type="ECO:0000256" key="5">
    <source>
        <dbReference type="ARBA" id="ARBA00060595"/>
    </source>
</evidence>
<feature type="active site" description="Proton donor" evidence="12">
    <location>
        <position position="86"/>
    </location>
</feature>
<comment type="subunit">
    <text evidence="1 12">Homodimer.</text>
</comment>
<dbReference type="NCBIfam" id="NF003915">
    <property type="entry name" value="PRK05441.1"/>
    <property type="match status" value="1"/>
</dbReference>
<accession>A0A371J958</accession>
<comment type="catalytic activity">
    <reaction evidence="4 12">
        <text>N-acetyl-D-muramate 6-phosphate + H2O = N-acetyl-D-glucosamine 6-phosphate + (R)-lactate</text>
        <dbReference type="Rhea" id="RHEA:26410"/>
        <dbReference type="ChEBI" id="CHEBI:15377"/>
        <dbReference type="ChEBI" id="CHEBI:16004"/>
        <dbReference type="ChEBI" id="CHEBI:57513"/>
        <dbReference type="ChEBI" id="CHEBI:58722"/>
        <dbReference type="EC" id="4.2.1.126"/>
    </reaction>
</comment>
<comment type="pathway">
    <text evidence="5">Amino-sugar metabolism; 1,6-anhydro-N-acetylmuramate degradation.</text>
</comment>
<dbReference type="SUPFAM" id="SSF53697">
    <property type="entry name" value="SIS domain"/>
    <property type="match status" value="1"/>
</dbReference>
<evidence type="ECO:0000256" key="7">
    <source>
        <dbReference type="ARBA" id="ARBA00061234"/>
    </source>
</evidence>
<comment type="function">
    <text evidence="12">Specifically catalyzes the cleavage of the D-lactyl ether substituent of MurNAc 6-phosphate, producing GlcNAc 6-phosphate and D-lactate.</text>
</comment>
<comment type="caution">
    <text evidence="14">The sequence shown here is derived from an EMBL/GenBank/DDBJ whole genome shotgun (WGS) entry which is preliminary data.</text>
</comment>
<feature type="domain" description="SIS" evidence="13">
    <location>
        <begin position="58"/>
        <end position="221"/>
    </location>
</feature>
<dbReference type="InterPro" id="IPR046348">
    <property type="entry name" value="SIS_dom_sf"/>
</dbReference>
<dbReference type="Gene3D" id="3.40.50.10490">
    <property type="entry name" value="Glucose-6-phosphate isomerase like protein, domain 1"/>
    <property type="match status" value="1"/>
</dbReference>
<dbReference type="PANTHER" id="PTHR10088:SF4">
    <property type="entry name" value="GLUCOKINASE REGULATORY PROTEIN"/>
    <property type="match status" value="1"/>
</dbReference>
<dbReference type="Pfam" id="PF22645">
    <property type="entry name" value="GKRP_SIS_N"/>
    <property type="match status" value="1"/>
</dbReference>
<comment type="pathway">
    <text evidence="6">Cell wall biogenesis.</text>
</comment>
<evidence type="ECO:0000259" key="13">
    <source>
        <dbReference type="PROSITE" id="PS51464"/>
    </source>
</evidence>
<dbReference type="InterPro" id="IPR005488">
    <property type="entry name" value="Etherase_MurQ"/>
</dbReference>
<dbReference type="FunFam" id="1.10.8.1080:FF:000001">
    <property type="entry name" value="N-acetylmuramic acid 6-phosphate etherase"/>
    <property type="match status" value="1"/>
</dbReference>
<name>A0A371J958_9FIRM</name>
<dbReference type="PROSITE" id="PS51464">
    <property type="entry name" value="SIS"/>
    <property type="match status" value="1"/>
</dbReference>
<dbReference type="PROSITE" id="PS01272">
    <property type="entry name" value="GCKR"/>
    <property type="match status" value="1"/>
</dbReference>
<dbReference type="AlphaFoldDB" id="A0A371J958"/>
<reference evidence="14 15" key="1">
    <citation type="journal article" date="2017" name="Genome Announc.">
        <title>Draft Genome Sequence of Romboutsia weinsteinii sp. nov. Strain CCRI-19649(T) Isolated from Surface Water.</title>
        <authorList>
            <person name="Maheux A.F."/>
            <person name="Boudreau D.K."/>
            <person name="Berube E."/>
            <person name="Boissinot M."/>
            <person name="Cantin P."/>
            <person name="Raymond F."/>
            <person name="Corbeil J."/>
            <person name="Omar R.F."/>
            <person name="Bergeron M.G."/>
        </authorList>
    </citation>
    <scope>NUCLEOTIDE SEQUENCE [LARGE SCALE GENOMIC DNA]</scope>
    <source>
        <strain evidence="14 15">CCRI-19649</strain>
    </source>
</reference>
<comment type="miscellaneous">
    <text evidence="12">A lyase-type mechanism (elimination/hydration) is suggested for the cleavage of the lactyl ether bond of MurNAc 6-phosphate, with the formation of an alpha,beta-unsaturated aldehyde intermediate with (E)-stereochemistry, followed by the syn addition of water to give product.</text>
</comment>
<dbReference type="CDD" id="cd05007">
    <property type="entry name" value="SIS_Etherase"/>
    <property type="match status" value="1"/>
</dbReference>
<dbReference type="Proteomes" id="UP000215694">
    <property type="component" value="Unassembled WGS sequence"/>
</dbReference>
<evidence type="ECO:0000256" key="8">
    <source>
        <dbReference type="ARBA" id="ARBA00067056"/>
    </source>
</evidence>
<dbReference type="GO" id="GO:0097173">
    <property type="term" value="P:N-acetylmuramic acid catabolic process"/>
    <property type="evidence" value="ECO:0007669"/>
    <property type="project" value="UniProtKB-UniPathway"/>
</dbReference>
<dbReference type="GO" id="GO:0016803">
    <property type="term" value="F:ether hydrolase activity"/>
    <property type="evidence" value="ECO:0007669"/>
    <property type="project" value="TreeGrafter"/>
</dbReference>
<evidence type="ECO:0000256" key="9">
    <source>
        <dbReference type="ARBA" id="ARBA00070061"/>
    </source>
</evidence>
<keyword evidence="3 12" id="KW-0119">Carbohydrate metabolism</keyword>
<organism evidence="14 15">
    <name type="scientific">Romboutsia weinsteinii</name>
    <dbReference type="NCBI Taxonomy" id="2020949"/>
    <lineage>
        <taxon>Bacteria</taxon>
        <taxon>Bacillati</taxon>
        <taxon>Bacillota</taxon>
        <taxon>Clostridia</taxon>
        <taxon>Peptostreptococcales</taxon>
        <taxon>Peptostreptococcaceae</taxon>
        <taxon>Romboutsia</taxon>
    </lineage>
</organism>
<dbReference type="PANTHER" id="PTHR10088">
    <property type="entry name" value="GLUCOKINASE REGULATORY PROTEIN"/>
    <property type="match status" value="1"/>
</dbReference>
<comment type="similarity">
    <text evidence="7 12">Belongs to the GCKR-like family. MurNAc-6-P etherase subfamily.</text>
</comment>